<sequence>MFKPSLIFVLFSLIIGCRSQTIEDYRKDLQSDDVDKICNACYYIGEAKDKESVVSLLKDIYDERTSHHARYKGMSVYYCKAGALKKITGLNINIQQHQPPDSVIISKFINWAIEQKLIDSVERIKLSNL</sequence>
<protein>
    <recommendedName>
        <fullName evidence="3">Lipoprotein</fullName>
    </recommendedName>
</protein>
<name>A0A6C0GVA0_9BACT</name>
<organism evidence="1 2">
    <name type="scientific">Rhodocytophaga rosea</name>
    <dbReference type="NCBI Taxonomy" id="2704465"/>
    <lineage>
        <taxon>Bacteria</taxon>
        <taxon>Pseudomonadati</taxon>
        <taxon>Bacteroidota</taxon>
        <taxon>Cytophagia</taxon>
        <taxon>Cytophagales</taxon>
        <taxon>Rhodocytophagaceae</taxon>
        <taxon>Rhodocytophaga</taxon>
    </lineage>
</organism>
<dbReference type="KEGG" id="rhoz:GXP67_33715"/>
<dbReference type="RefSeq" id="WP_162447201.1">
    <property type="nucleotide sequence ID" value="NZ_CP048222.1"/>
</dbReference>
<reference evidence="1 2" key="1">
    <citation type="submission" date="2020-01" db="EMBL/GenBank/DDBJ databases">
        <authorList>
            <person name="Kim M.K."/>
        </authorList>
    </citation>
    <scope>NUCLEOTIDE SEQUENCE [LARGE SCALE GENOMIC DNA]</scope>
    <source>
        <strain evidence="1 2">172606-1</strain>
    </source>
</reference>
<keyword evidence="2" id="KW-1185">Reference proteome</keyword>
<dbReference type="AlphaFoldDB" id="A0A6C0GVA0"/>
<proteinExistence type="predicted"/>
<dbReference type="PROSITE" id="PS51257">
    <property type="entry name" value="PROKAR_LIPOPROTEIN"/>
    <property type="match status" value="1"/>
</dbReference>
<evidence type="ECO:0008006" key="3">
    <source>
        <dbReference type="Google" id="ProtNLM"/>
    </source>
</evidence>
<evidence type="ECO:0000313" key="2">
    <source>
        <dbReference type="Proteomes" id="UP000480178"/>
    </source>
</evidence>
<accession>A0A6C0GVA0</accession>
<dbReference type="EMBL" id="CP048222">
    <property type="protein sequence ID" value="QHT71262.1"/>
    <property type="molecule type" value="Genomic_DNA"/>
</dbReference>
<evidence type="ECO:0000313" key="1">
    <source>
        <dbReference type="EMBL" id="QHT71262.1"/>
    </source>
</evidence>
<dbReference type="Proteomes" id="UP000480178">
    <property type="component" value="Chromosome"/>
</dbReference>
<gene>
    <name evidence="1" type="ORF">GXP67_33715</name>
</gene>